<dbReference type="Gene3D" id="3.90.550.10">
    <property type="entry name" value="Spore Coat Polysaccharide Biosynthesis Protein SpsA, Chain A"/>
    <property type="match status" value="1"/>
</dbReference>
<dbReference type="PANTHER" id="PTHR43584">
    <property type="entry name" value="NUCLEOTIDYL TRANSFERASE"/>
    <property type="match status" value="1"/>
</dbReference>
<evidence type="ECO:0000256" key="7">
    <source>
        <dbReference type="ARBA" id="ARBA00022679"/>
    </source>
</evidence>
<dbReference type="UniPathway" id="UPA00973"/>
<feature type="binding site" evidence="20">
    <location>
        <position position="365"/>
    </location>
    <ligand>
        <name>UDP-N-acetyl-alpha-D-glucosamine</name>
        <dbReference type="ChEBI" id="CHEBI:57705"/>
    </ligand>
</feature>
<evidence type="ECO:0000259" key="21">
    <source>
        <dbReference type="Pfam" id="PF00483"/>
    </source>
</evidence>
<dbReference type="GO" id="GO:0071555">
    <property type="term" value="P:cell wall organization"/>
    <property type="evidence" value="ECO:0007669"/>
    <property type="project" value="UniProtKB-KW"/>
</dbReference>
<dbReference type="GO" id="GO:0016020">
    <property type="term" value="C:membrane"/>
    <property type="evidence" value="ECO:0007669"/>
    <property type="project" value="GOC"/>
</dbReference>
<evidence type="ECO:0000313" key="22">
    <source>
        <dbReference type="EMBL" id="MST54302.1"/>
    </source>
</evidence>
<dbReference type="InterPro" id="IPR038009">
    <property type="entry name" value="GlmU_C_LbH"/>
</dbReference>
<comment type="pathway">
    <text evidence="2 20">Nucleotide-sugar biosynthesis; UDP-N-acetyl-alpha-D-glucosamine biosynthesis; N-acetyl-alpha-D-glucosamine 1-phosphate from alpha-D-glucosamine 6-phosphate (route II): step 2/2.</text>
</comment>
<comment type="similarity">
    <text evidence="4 20">In the C-terminal section; belongs to the transferase hexapeptide repeat family.</text>
</comment>
<keyword evidence="8 20" id="KW-0548">Nucleotidyltransferase</keyword>
<feature type="domain" description="Nucleotidyl transferase" evidence="21">
    <location>
        <begin position="5"/>
        <end position="219"/>
    </location>
</feature>
<feature type="region of interest" description="Pyrophosphorylase" evidence="20">
    <location>
        <begin position="1"/>
        <end position="229"/>
    </location>
</feature>
<dbReference type="GO" id="GO:0008360">
    <property type="term" value="P:regulation of cell shape"/>
    <property type="evidence" value="ECO:0007669"/>
    <property type="project" value="UniProtKB-KW"/>
</dbReference>
<dbReference type="GO" id="GO:0019134">
    <property type="term" value="F:glucosamine-1-phosphate N-acetyltransferase activity"/>
    <property type="evidence" value="ECO:0007669"/>
    <property type="project" value="UniProtKB-UniRule"/>
</dbReference>
<feature type="binding site" evidence="20">
    <location>
        <position position="169"/>
    </location>
    <ligand>
        <name>UDP-N-acetyl-alpha-D-glucosamine</name>
        <dbReference type="ChEBI" id="CHEBI:57705"/>
    </ligand>
</feature>
<dbReference type="UniPathway" id="UPA00113">
    <property type="reaction ID" value="UER00532"/>
</dbReference>
<dbReference type="InterPro" id="IPR001451">
    <property type="entry name" value="Hexapep"/>
</dbReference>
<evidence type="ECO:0000256" key="20">
    <source>
        <dbReference type="HAMAP-Rule" id="MF_01631"/>
    </source>
</evidence>
<dbReference type="SUPFAM" id="SSF51161">
    <property type="entry name" value="Trimeric LpxA-like enzymes"/>
    <property type="match status" value="1"/>
</dbReference>
<feature type="binding site" evidence="20">
    <location>
        <position position="376"/>
    </location>
    <ligand>
        <name>UDP-N-acetyl-alpha-D-glucosamine</name>
        <dbReference type="ChEBI" id="CHEBI:57705"/>
    </ligand>
</feature>
<dbReference type="InterPro" id="IPR005835">
    <property type="entry name" value="NTP_transferase_dom"/>
</dbReference>
<evidence type="ECO:0000256" key="9">
    <source>
        <dbReference type="ARBA" id="ARBA00022723"/>
    </source>
</evidence>
<evidence type="ECO:0000256" key="1">
    <source>
        <dbReference type="ARBA" id="ARBA00004496"/>
    </source>
</evidence>
<comment type="catalytic activity">
    <reaction evidence="18 20">
        <text>N-acetyl-alpha-D-glucosamine 1-phosphate + UTP + H(+) = UDP-N-acetyl-alpha-D-glucosamine + diphosphate</text>
        <dbReference type="Rhea" id="RHEA:13509"/>
        <dbReference type="ChEBI" id="CHEBI:15378"/>
        <dbReference type="ChEBI" id="CHEBI:33019"/>
        <dbReference type="ChEBI" id="CHEBI:46398"/>
        <dbReference type="ChEBI" id="CHEBI:57705"/>
        <dbReference type="ChEBI" id="CHEBI:57776"/>
        <dbReference type="EC" id="2.7.7.23"/>
    </reaction>
</comment>
<dbReference type="GO" id="GO:0005737">
    <property type="term" value="C:cytoplasm"/>
    <property type="evidence" value="ECO:0007669"/>
    <property type="project" value="UniProtKB-SubCell"/>
</dbReference>
<evidence type="ECO:0000256" key="6">
    <source>
        <dbReference type="ARBA" id="ARBA00022490"/>
    </source>
</evidence>
<feature type="binding site" evidence="20">
    <location>
        <position position="102"/>
    </location>
    <ligand>
        <name>Mg(2+)</name>
        <dbReference type="ChEBI" id="CHEBI:18420"/>
    </ligand>
</feature>
<feature type="binding site" evidence="20">
    <location>
        <position position="422"/>
    </location>
    <ligand>
        <name>acetyl-CoA</name>
        <dbReference type="ChEBI" id="CHEBI:57288"/>
    </ligand>
</feature>
<protein>
    <recommendedName>
        <fullName evidence="20">Bifunctional protein GlmU</fullName>
    </recommendedName>
    <domain>
        <recommendedName>
            <fullName evidence="20">UDP-N-acetylglucosamine pyrophosphorylase</fullName>
            <ecNumber evidence="20">2.7.7.23</ecNumber>
        </recommendedName>
        <alternativeName>
            <fullName evidence="20">N-acetylglucosamine-1-phosphate uridyltransferase</fullName>
        </alternativeName>
    </domain>
    <domain>
        <recommendedName>
            <fullName evidence="20">Glucosamine-1-phosphate N-acetyltransferase</fullName>
            <ecNumber evidence="20">2.3.1.157</ecNumber>
        </recommendedName>
    </domain>
</protein>
<evidence type="ECO:0000256" key="3">
    <source>
        <dbReference type="ARBA" id="ARBA00005208"/>
    </source>
</evidence>
<keyword evidence="16 20" id="KW-0961">Cell wall biogenesis/degradation</keyword>
<evidence type="ECO:0000256" key="13">
    <source>
        <dbReference type="ARBA" id="ARBA00022984"/>
    </source>
</evidence>
<dbReference type="InterPro" id="IPR029044">
    <property type="entry name" value="Nucleotide-diphossugar_trans"/>
</dbReference>
<feature type="binding site" evidence="20">
    <location>
        <position position="227"/>
    </location>
    <ligand>
        <name>UDP-N-acetyl-alpha-D-glucosamine</name>
        <dbReference type="ChEBI" id="CHEBI:57705"/>
    </ligand>
</feature>
<feature type="binding site" evidence="20">
    <location>
        <position position="227"/>
    </location>
    <ligand>
        <name>Mg(2+)</name>
        <dbReference type="ChEBI" id="CHEBI:18420"/>
    </ligand>
</feature>
<dbReference type="HAMAP" id="MF_01631">
    <property type="entry name" value="GlmU"/>
    <property type="match status" value="1"/>
</dbReference>
<dbReference type="EC" id="2.7.7.23" evidence="20"/>
<evidence type="ECO:0000256" key="5">
    <source>
        <dbReference type="ARBA" id="ARBA00007947"/>
    </source>
</evidence>
<dbReference type="GO" id="GO:0003977">
    <property type="term" value="F:UDP-N-acetylglucosamine diphosphorylase activity"/>
    <property type="evidence" value="ECO:0007669"/>
    <property type="project" value="UniProtKB-UniRule"/>
</dbReference>
<dbReference type="Proteomes" id="UP000471052">
    <property type="component" value="Unassembled WGS sequence"/>
</dbReference>
<dbReference type="OrthoDB" id="9775031at2"/>
<sequence>MSNYAIILAAGKGTRMKSDLPKVLHQVSGLTMLEHVFRAVSALNPEKNVTVIGHKADMVRDVLAGQSEFVLQTEQLGTGHAVMMAEEELAGLEGQTLVIAGDTPLITGDSLKQLVDFHISHKNVATILTATADNPFGYGRIIRNENGEVLKIVEQKDASEFERQVKEINTGTYVFDNKRLFEALKNINTNNAQGEYYLTDVISIFRNSGEKVGAYVLHDFDESLGVNDRVALATAEEIMRRRINHKHMVNGVTFQNPAATYIDVDVEIAPDVTIEANVTLKGHTTIGTGSVLTNGTYLVDATIGEQVVITNSMIEQSVVKDGVTIGPFAHVRPDSTLEKNVHIGNFVEVKSSLVGEDTKAGHLTYIGNATVGHDVNFGAGTIIANYDGQHKFKTTIGNNAFVGSNSTIIAPLTIGDNALTAAGSTISMDIEKDALAIGRGRQVNKAGYALNKPHHPNNKKKS</sequence>
<dbReference type="Pfam" id="PF00132">
    <property type="entry name" value="Hexapep"/>
    <property type="match status" value="2"/>
</dbReference>
<keyword evidence="15 20" id="KW-0012">Acyltransferase</keyword>
<dbReference type="CDD" id="cd02540">
    <property type="entry name" value="GT2_GlmU_N_bac"/>
    <property type="match status" value="1"/>
</dbReference>
<dbReference type="EMBL" id="VUNP01000040">
    <property type="protein sequence ID" value="MST54302.1"/>
    <property type="molecule type" value="Genomic_DNA"/>
</dbReference>
<dbReference type="GO" id="GO:0006048">
    <property type="term" value="P:UDP-N-acetylglucosamine biosynthetic process"/>
    <property type="evidence" value="ECO:0007669"/>
    <property type="project" value="UniProtKB-UniPathway"/>
</dbReference>
<comment type="pathway">
    <text evidence="3 20">Nucleotide-sugar biosynthesis; UDP-N-acetyl-alpha-D-glucosamine biosynthesis; UDP-N-acetyl-alpha-D-glucosamine from N-acetyl-alpha-D-glucosamine 1-phosphate: step 1/1.</text>
</comment>
<evidence type="ECO:0000256" key="19">
    <source>
        <dbReference type="ARBA" id="ARBA00049628"/>
    </source>
</evidence>
<evidence type="ECO:0000256" key="4">
    <source>
        <dbReference type="ARBA" id="ARBA00007707"/>
    </source>
</evidence>
<keyword evidence="12 20" id="KW-0133">Cell shape</keyword>
<dbReference type="RefSeq" id="WP_154455402.1">
    <property type="nucleotide sequence ID" value="NZ_CANUBN010000026.1"/>
</dbReference>
<accession>A0A6N7X7I9</accession>
<comment type="function">
    <text evidence="19 20">Catalyzes the last two sequential reactions in the de novo biosynthetic pathway for UDP-N-acetylglucosamine (UDP-GlcNAc). The C-terminal domain catalyzes the transfer of acetyl group from acetyl coenzyme A to glucosamine-1-phosphate (GlcN-1-P) to produce N-acetylglucosamine-1-phosphate (GlcNAc-1-P), which is converted into UDP-GlcNAc by the transfer of uridine 5-monophosphate (from uridine 5-triphosphate), a reaction catalyzed by the N-terminal domain.</text>
</comment>
<keyword evidence="13 20" id="KW-0573">Peptidoglycan synthesis</keyword>
<organism evidence="22 23">
    <name type="scientific">Streptococcus alactolyticus</name>
    <dbReference type="NCBI Taxonomy" id="29389"/>
    <lineage>
        <taxon>Bacteria</taxon>
        <taxon>Bacillati</taxon>
        <taxon>Bacillota</taxon>
        <taxon>Bacilli</taxon>
        <taxon>Lactobacillales</taxon>
        <taxon>Streptococcaceae</taxon>
        <taxon>Streptococcus</taxon>
    </lineage>
</organism>
<evidence type="ECO:0000256" key="8">
    <source>
        <dbReference type="ARBA" id="ARBA00022695"/>
    </source>
</evidence>
<evidence type="ECO:0000256" key="12">
    <source>
        <dbReference type="ARBA" id="ARBA00022960"/>
    </source>
</evidence>
<dbReference type="GO" id="GO:0000287">
    <property type="term" value="F:magnesium ion binding"/>
    <property type="evidence" value="ECO:0007669"/>
    <property type="project" value="UniProtKB-UniRule"/>
</dbReference>
<feature type="binding site" evidence="20">
    <location>
        <position position="379"/>
    </location>
    <ligand>
        <name>acetyl-CoA</name>
        <dbReference type="ChEBI" id="CHEBI:57288"/>
    </ligand>
</feature>
<dbReference type="EC" id="2.3.1.157" evidence="20"/>
<dbReference type="InterPro" id="IPR050065">
    <property type="entry name" value="GlmU-like"/>
</dbReference>
<dbReference type="GO" id="GO:0000902">
    <property type="term" value="P:cell morphogenesis"/>
    <property type="evidence" value="ECO:0007669"/>
    <property type="project" value="UniProtKB-UniRule"/>
</dbReference>
<feature type="binding site" evidence="20">
    <location>
        <position position="154"/>
    </location>
    <ligand>
        <name>UDP-N-acetyl-alpha-D-glucosamine</name>
        <dbReference type="ChEBI" id="CHEBI:57705"/>
    </ligand>
</feature>
<dbReference type="InterPro" id="IPR011004">
    <property type="entry name" value="Trimer_LpxA-like_sf"/>
</dbReference>
<feature type="binding site" evidence="20">
    <location>
        <position position="350"/>
    </location>
    <ligand>
        <name>UDP-N-acetyl-alpha-D-glucosamine</name>
        <dbReference type="ChEBI" id="CHEBI:57705"/>
    </ligand>
</feature>
<dbReference type="NCBIfam" id="NF010934">
    <property type="entry name" value="PRK14354.1"/>
    <property type="match status" value="1"/>
</dbReference>
<dbReference type="PANTHER" id="PTHR43584:SF3">
    <property type="entry name" value="BIFUNCTIONAL PROTEIN GLMU"/>
    <property type="match status" value="1"/>
</dbReference>
<feature type="region of interest" description="N-acetyltransferase" evidence="20">
    <location>
        <begin position="251"/>
        <end position="462"/>
    </location>
</feature>
<keyword evidence="6 20" id="KW-0963">Cytoplasm</keyword>
<evidence type="ECO:0000256" key="11">
    <source>
        <dbReference type="ARBA" id="ARBA00022842"/>
    </source>
</evidence>
<feature type="binding site" evidence="20">
    <location>
        <position position="139"/>
    </location>
    <ligand>
        <name>UDP-N-acetyl-alpha-D-glucosamine</name>
        <dbReference type="ChEBI" id="CHEBI:57705"/>
    </ligand>
</feature>
<feature type="active site" description="Proton acceptor" evidence="20">
    <location>
        <position position="362"/>
    </location>
</feature>
<feature type="binding site" evidence="20">
    <location>
        <begin position="385"/>
        <end position="386"/>
    </location>
    <ligand>
        <name>acetyl-CoA</name>
        <dbReference type="ChEBI" id="CHEBI:57288"/>
    </ligand>
</feature>
<dbReference type="NCBIfam" id="TIGR01173">
    <property type="entry name" value="glmU"/>
    <property type="match status" value="1"/>
</dbReference>
<feature type="binding site" evidence="20">
    <location>
        <position position="22"/>
    </location>
    <ligand>
        <name>UDP-N-acetyl-alpha-D-glucosamine</name>
        <dbReference type="ChEBI" id="CHEBI:57705"/>
    </ligand>
</feature>
<dbReference type="CDD" id="cd03353">
    <property type="entry name" value="LbH_GlmU_C"/>
    <property type="match status" value="1"/>
</dbReference>
<comment type="caution">
    <text evidence="20">Lacks conserved residue(s) required for the propagation of feature annotation.</text>
</comment>
<comment type="catalytic activity">
    <reaction evidence="17 20">
        <text>alpha-D-glucosamine 1-phosphate + acetyl-CoA = N-acetyl-alpha-D-glucosamine 1-phosphate + CoA + H(+)</text>
        <dbReference type="Rhea" id="RHEA:13725"/>
        <dbReference type="ChEBI" id="CHEBI:15378"/>
        <dbReference type="ChEBI" id="CHEBI:57287"/>
        <dbReference type="ChEBI" id="CHEBI:57288"/>
        <dbReference type="ChEBI" id="CHEBI:57776"/>
        <dbReference type="ChEBI" id="CHEBI:58516"/>
        <dbReference type="EC" id="2.3.1.157"/>
    </reaction>
</comment>
<dbReference type="Pfam" id="PF00483">
    <property type="entry name" value="NTP_transferase"/>
    <property type="match status" value="1"/>
</dbReference>
<reference evidence="22 23" key="1">
    <citation type="submission" date="2019-08" db="EMBL/GenBank/DDBJ databases">
        <title>In-depth cultivation of the pig gut microbiome towards novel bacterial diversity and tailored functional studies.</title>
        <authorList>
            <person name="Wylensek D."/>
            <person name="Hitch T.C.A."/>
            <person name="Clavel T."/>
        </authorList>
    </citation>
    <scope>NUCLEOTIDE SEQUENCE [LARGE SCALE GENOMIC DNA]</scope>
    <source>
        <strain evidence="22 23">BL-178-WT-3A</strain>
    </source>
</reference>
<feature type="binding site" evidence="20">
    <location>
        <position position="72"/>
    </location>
    <ligand>
        <name>UDP-N-acetyl-alpha-D-glucosamine</name>
        <dbReference type="ChEBI" id="CHEBI:57705"/>
    </ligand>
</feature>
<dbReference type="GO" id="GO:0009252">
    <property type="term" value="P:peptidoglycan biosynthetic process"/>
    <property type="evidence" value="ECO:0007669"/>
    <property type="project" value="UniProtKB-UniRule"/>
</dbReference>
<dbReference type="GO" id="GO:0009245">
    <property type="term" value="P:lipid A biosynthetic process"/>
    <property type="evidence" value="ECO:0007669"/>
    <property type="project" value="UniProtKB-UniRule"/>
</dbReference>
<dbReference type="AlphaFoldDB" id="A0A6N7X7I9"/>
<keyword evidence="14 20" id="KW-0511">Multifunctional enzyme</keyword>
<feature type="binding site" evidence="20">
    <location>
        <begin position="77"/>
        <end position="78"/>
    </location>
    <ligand>
        <name>UDP-N-acetyl-alpha-D-glucosamine</name>
        <dbReference type="ChEBI" id="CHEBI:57705"/>
    </ligand>
</feature>
<name>A0A6N7X7I9_STRAY</name>
<evidence type="ECO:0000256" key="16">
    <source>
        <dbReference type="ARBA" id="ARBA00023316"/>
    </source>
</evidence>
<keyword evidence="7 20" id="KW-0808">Transferase</keyword>
<dbReference type="Gene3D" id="2.160.10.10">
    <property type="entry name" value="Hexapeptide repeat proteins"/>
    <property type="match status" value="1"/>
</dbReference>
<feature type="binding site" evidence="20">
    <location>
        <position position="332"/>
    </location>
    <ligand>
        <name>UDP-N-acetyl-alpha-D-glucosamine</name>
        <dbReference type="ChEBI" id="CHEBI:57705"/>
    </ligand>
</feature>
<comment type="subunit">
    <text evidence="20">Homotrimer.</text>
</comment>
<evidence type="ECO:0000256" key="18">
    <source>
        <dbReference type="ARBA" id="ARBA00048493"/>
    </source>
</evidence>
<dbReference type="InterPro" id="IPR005882">
    <property type="entry name" value="Bifunctional_GlmU"/>
</dbReference>
<evidence type="ECO:0000256" key="14">
    <source>
        <dbReference type="ARBA" id="ARBA00023268"/>
    </source>
</evidence>
<keyword evidence="11 20" id="KW-0460">Magnesium</keyword>
<evidence type="ECO:0000256" key="17">
    <source>
        <dbReference type="ARBA" id="ARBA00048247"/>
    </source>
</evidence>
<gene>
    <name evidence="20 22" type="primary">glmU</name>
    <name evidence="22" type="ORF">FYJ82_07930</name>
</gene>
<keyword evidence="9 20" id="KW-0479">Metal-binding</keyword>
<comment type="subcellular location">
    <subcellularLocation>
        <location evidence="1 20">Cytoplasm</location>
    </subcellularLocation>
</comment>
<feature type="binding site" evidence="20">
    <location>
        <begin position="8"/>
        <end position="11"/>
    </location>
    <ligand>
        <name>UDP-N-acetyl-alpha-D-glucosamine</name>
        <dbReference type="ChEBI" id="CHEBI:57705"/>
    </ligand>
</feature>
<evidence type="ECO:0000313" key="23">
    <source>
        <dbReference type="Proteomes" id="UP000471052"/>
    </source>
</evidence>
<feature type="binding site" evidence="20">
    <location>
        <position position="404"/>
    </location>
    <ligand>
        <name>acetyl-CoA</name>
        <dbReference type="ChEBI" id="CHEBI:57288"/>
    </ligand>
</feature>
<feature type="region of interest" description="Linker" evidence="20">
    <location>
        <begin position="230"/>
        <end position="250"/>
    </location>
</feature>
<evidence type="ECO:0000256" key="2">
    <source>
        <dbReference type="ARBA" id="ARBA00005166"/>
    </source>
</evidence>
<dbReference type="SUPFAM" id="SSF53448">
    <property type="entry name" value="Nucleotide-diphospho-sugar transferases"/>
    <property type="match status" value="1"/>
</dbReference>
<comment type="similarity">
    <text evidence="5 20">In the N-terminal section; belongs to the N-acetylglucosamine-1-phosphate uridyltransferase family.</text>
</comment>
<comment type="cofactor">
    <cofactor evidence="20">
        <name>Mg(2+)</name>
        <dbReference type="ChEBI" id="CHEBI:18420"/>
    </cofactor>
    <text evidence="20">Binds 1 Mg(2+) ion per subunit.</text>
</comment>
<proteinExistence type="inferred from homology"/>
<feature type="binding site" evidence="20">
    <location>
        <position position="439"/>
    </location>
    <ligand>
        <name>acetyl-CoA</name>
        <dbReference type="ChEBI" id="CHEBI:57288"/>
    </ligand>
</feature>
<comment type="caution">
    <text evidence="22">The sequence shown here is derived from an EMBL/GenBank/DDBJ whole genome shotgun (WGS) entry which is preliminary data.</text>
</comment>
<evidence type="ECO:0000256" key="15">
    <source>
        <dbReference type="ARBA" id="ARBA00023315"/>
    </source>
</evidence>
<evidence type="ECO:0000256" key="10">
    <source>
        <dbReference type="ARBA" id="ARBA00022737"/>
    </source>
</evidence>
<keyword evidence="10 20" id="KW-0677">Repeat</keyword>
<comment type="pathway">
    <text evidence="20">Bacterial outer membrane biogenesis; LPS lipid A biosynthesis.</text>
</comment>